<feature type="transmembrane region" description="Helical" evidence="6">
    <location>
        <begin position="726"/>
        <end position="745"/>
    </location>
</feature>
<evidence type="ECO:0000256" key="6">
    <source>
        <dbReference type="SAM" id="Phobius"/>
    </source>
</evidence>
<dbReference type="PANTHER" id="PTHR30572">
    <property type="entry name" value="MEMBRANE COMPONENT OF TRANSPORTER-RELATED"/>
    <property type="match status" value="1"/>
</dbReference>
<feature type="transmembrane region" description="Helical" evidence="6">
    <location>
        <begin position="21"/>
        <end position="42"/>
    </location>
</feature>
<keyword evidence="3 6" id="KW-0812">Transmembrane</keyword>
<accession>A0AAE3QZ39</accession>
<evidence type="ECO:0000256" key="4">
    <source>
        <dbReference type="ARBA" id="ARBA00022989"/>
    </source>
</evidence>
<dbReference type="RefSeq" id="WP_313989044.1">
    <property type="nucleotide sequence ID" value="NZ_JASJOS010000024.1"/>
</dbReference>
<dbReference type="InterPro" id="IPR025857">
    <property type="entry name" value="MacB_PCD"/>
</dbReference>
<dbReference type="InterPro" id="IPR003838">
    <property type="entry name" value="ABC3_permease_C"/>
</dbReference>
<evidence type="ECO:0000259" key="8">
    <source>
        <dbReference type="Pfam" id="PF12704"/>
    </source>
</evidence>
<keyword evidence="4 6" id="KW-1133">Transmembrane helix</keyword>
<gene>
    <name evidence="9" type="ORF">QNI16_35750</name>
</gene>
<keyword evidence="5 6" id="KW-0472">Membrane</keyword>
<reference evidence="9" key="1">
    <citation type="submission" date="2023-05" db="EMBL/GenBank/DDBJ databases">
        <authorList>
            <person name="Zhang X."/>
        </authorList>
    </citation>
    <scope>NUCLEOTIDE SEQUENCE</scope>
    <source>
        <strain evidence="9">YF14B1</strain>
    </source>
</reference>
<feature type="transmembrane region" description="Helical" evidence="6">
    <location>
        <begin position="674"/>
        <end position="698"/>
    </location>
</feature>
<dbReference type="GO" id="GO:0005886">
    <property type="term" value="C:plasma membrane"/>
    <property type="evidence" value="ECO:0007669"/>
    <property type="project" value="UniProtKB-SubCell"/>
</dbReference>
<evidence type="ECO:0000256" key="2">
    <source>
        <dbReference type="ARBA" id="ARBA00022475"/>
    </source>
</evidence>
<evidence type="ECO:0000256" key="5">
    <source>
        <dbReference type="ARBA" id="ARBA00023136"/>
    </source>
</evidence>
<evidence type="ECO:0000313" key="9">
    <source>
        <dbReference type="EMBL" id="MDJ1485891.1"/>
    </source>
</evidence>
<dbReference type="PROSITE" id="PS51257">
    <property type="entry name" value="PROKAR_LIPOPROTEIN"/>
    <property type="match status" value="1"/>
</dbReference>
<feature type="transmembrane region" description="Helical" evidence="6">
    <location>
        <begin position="334"/>
        <end position="361"/>
    </location>
</feature>
<comment type="subcellular location">
    <subcellularLocation>
        <location evidence="1">Cell membrane</location>
        <topology evidence="1">Multi-pass membrane protein</topology>
    </subcellularLocation>
</comment>
<dbReference type="AlphaFoldDB" id="A0AAE3QZ39"/>
<keyword evidence="2" id="KW-1003">Cell membrane</keyword>
<protein>
    <submittedName>
        <fullName evidence="9">ABC transporter permease</fullName>
    </submittedName>
</protein>
<feature type="transmembrane region" description="Helical" evidence="6">
    <location>
        <begin position="286"/>
        <end position="307"/>
    </location>
</feature>
<evidence type="ECO:0000256" key="3">
    <source>
        <dbReference type="ARBA" id="ARBA00022692"/>
    </source>
</evidence>
<dbReference type="Proteomes" id="UP001241110">
    <property type="component" value="Unassembled WGS sequence"/>
</dbReference>
<evidence type="ECO:0000256" key="1">
    <source>
        <dbReference type="ARBA" id="ARBA00004651"/>
    </source>
</evidence>
<feature type="transmembrane region" description="Helical" evidence="6">
    <location>
        <begin position="424"/>
        <end position="448"/>
    </location>
</feature>
<evidence type="ECO:0000313" key="10">
    <source>
        <dbReference type="Proteomes" id="UP001241110"/>
    </source>
</evidence>
<dbReference type="GO" id="GO:0022857">
    <property type="term" value="F:transmembrane transporter activity"/>
    <property type="evidence" value="ECO:0007669"/>
    <property type="project" value="TreeGrafter"/>
</dbReference>
<evidence type="ECO:0000259" key="7">
    <source>
        <dbReference type="Pfam" id="PF02687"/>
    </source>
</evidence>
<proteinExistence type="predicted"/>
<organism evidence="9 10">
    <name type="scientific">Xanthocytophaga flava</name>
    <dbReference type="NCBI Taxonomy" id="3048013"/>
    <lineage>
        <taxon>Bacteria</taxon>
        <taxon>Pseudomonadati</taxon>
        <taxon>Bacteroidota</taxon>
        <taxon>Cytophagia</taxon>
        <taxon>Cytophagales</taxon>
        <taxon>Rhodocytophagaceae</taxon>
        <taxon>Xanthocytophaga</taxon>
    </lineage>
</organism>
<feature type="domain" description="MacB-like periplasmic core" evidence="8">
    <location>
        <begin position="459"/>
        <end position="629"/>
    </location>
</feature>
<comment type="caution">
    <text evidence="9">The sequence shown here is derived from an EMBL/GenBank/DDBJ whole genome shotgun (WGS) entry which is preliminary data.</text>
</comment>
<feature type="transmembrane region" description="Helical" evidence="6">
    <location>
        <begin position="381"/>
        <end position="404"/>
    </location>
</feature>
<name>A0AAE3QZ39_9BACT</name>
<feature type="transmembrane region" description="Helical" evidence="6">
    <location>
        <begin position="760"/>
        <end position="780"/>
    </location>
</feature>
<dbReference type="Pfam" id="PF02687">
    <property type="entry name" value="FtsX"/>
    <property type="match status" value="2"/>
</dbReference>
<dbReference type="Pfam" id="PF12704">
    <property type="entry name" value="MacB_PCD"/>
    <property type="match status" value="2"/>
</dbReference>
<feature type="domain" description="MacB-like periplasmic core" evidence="8">
    <location>
        <begin position="20"/>
        <end position="243"/>
    </location>
</feature>
<sequence>MLYNYLKIAFRNLVRNRVYSLINIGGLAIGLACCICIGLYIWDEYSYDRFHTSYKDIYRVVEKQTQAGATYKVAVTPGPLATALQTDFAEVKQTCRIGRIWYSGVLQTPQASVEPEDILVTDNSFFHLFDFKLLRGNSGTVLSNPDDIVITPRIAAQLFGSDWQQSDSLIGTMLTFPNGRTLTVAGVAAPPPTNSHIQFDALLSAQFDRLDTNSGNYTWDNNAYHTYVLLNSQARTEPFAAKLYHYLDKFTSNTDPTTLSLQPLSDIYLHSDFDFQSDWSKTSNSIYIRIFLTTGSIVLLIALFNFVNLSTARAMKRAREVGVRKAIGAVKNQLVIQFMGEAIGTTFIAVGVALLLVQLFLPAVNDISGKLLQVPFQDTRFCLALCVFTFLTGVLAGIYPALHLSDFQPVIVLKSFSATHSGKLLRQSIVVAQFSLSVVLMVSTIVIYKQLTFIQNKNLGFDKSQLLYVRLKNEMRAKGALIKADLQKQASIAQVTTTSGNLVDLNTSTDSFQWEGQPAGDRLLITHMNIDPDFLATTGMTLAAGRNFSTSRVTDTSSAYIINEAAAKRMGWTAQQALGKKLQFWNQQGQVIGVVKDFHFHPVTTSIEPFVFRYWPQQNISGLFVKVHPYKIHEAIQAIEEAYKVHNSQTAPYYEFVDQSLNSQYRTEQNTARIVFYFAVLTILVSCLGLFGLATYMAEQRIKEIGIRKVLGASVPEIVNLLSKDLLKLVGIGIGVASPIAWYVMNQWLQNFAYRIEIEWWMFGIVGGVAIVIALLTISLQSIRAALVNPVHSLRSE</sequence>
<feature type="domain" description="ABC3 transporter permease C-terminal" evidence="7">
    <location>
        <begin position="678"/>
        <end position="786"/>
    </location>
</feature>
<dbReference type="PANTHER" id="PTHR30572:SF18">
    <property type="entry name" value="ABC-TYPE MACROLIDE FAMILY EXPORT SYSTEM PERMEASE COMPONENT 2"/>
    <property type="match status" value="1"/>
</dbReference>
<dbReference type="EMBL" id="JASJOS010000024">
    <property type="protein sequence ID" value="MDJ1485891.1"/>
    <property type="molecule type" value="Genomic_DNA"/>
</dbReference>
<feature type="domain" description="ABC3 transporter permease C-terminal" evidence="7">
    <location>
        <begin position="296"/>
        <end position="407"/>
    </location>
</feature>
<dbReference type="InterPro" id="IPR050250">
    <property type="entry name" value="Macrolide_Exporter_MacB"/>
</dbReference>